<dbReference type="Pfam" id="PF00296">
    <property type="entry name" value="Bac_luciferase"/>
    <property type="match status" value="1"/>
</dbReference>
<evidence type="ECO:0000313" key="7">
    <source>
        <dbReference type="Proteomes" id="UP001551695"/>
    </source>
</evidence>
<dbReference type="Gene3D" id="3.20.20.30">
    <property type="entry name" value="Luciferase-like domain"/>
    <property type="match status" value="1"/>
</dbReference>
<dbReference type="Proteomes" id="UP001551695">
    <property type="component" value="Unassembled WGS sequence"/>
</dbReference>
<keyword evidence="2" id="KW-0288">FMN</keyword>
<evidence type="ECO:0000256" key="4">
    <source>
        <dbReference type="ARBA" id="ARBA00023033"/>
    </source>
</evidence>
<dbReference type="RefSeq" id="WP_357782449.1">
    <property type="nucleotide sequence ID" value="NZ_JBFAKC010000004.1"/>
</dbReference>
<dbReference type="InterPro" id="IPR050172">
    <property type="entry name" value="SsuD_RutA_monooxygenase"/>
</dbReference>
<evidence type="ECO:0000256" key="2">
    <source>
        <dbReference type="ARBA" id="ARBA00022643"/>
    </source>
</evidence>
<evidence type="ECO:0000313" key="6">
    <source>
        <dbReference type="EMBL" id="MEV0708130.1"/>
    </source>
</evidence>
<dbReference type="NCBIfam" id="TIGR03621">
    <property type="entry name" value="F420_MSMEG_2516"/>
    <property type="match status" value="1"/>
</dbReference>
<name>A0ABV3FRU2_9NOCA</name>
<keyword evidence="1" id="KW-0285">Flavoprotein</keyword>
<keyword evidence="7" id="KW-1185">Reference proteome</keyword>
<dbReference type="PANTHER" id="PTHR42847">
    <property type="entry name" value="ALKANESULFONATE MONOOXYGENASE"/>
    <property type="match status" value="1"/>
</dbReference>
<evidence type="ECO:0000259" key="5">
    <source>
        <dbReference type="Pfam" id="PF00296"/>
    </source>
</evidence>
<reference evidence="6 7" key="1">
    <citation type="submission" date="2024-06" db="EMBL/GenBank/DDBJ databases">
        <title>The Natural Products Discovery Center: Release of the First 8490 Sequenced Strains for Exploring Actinobacteria Biosynthetic Diversity.</title>
        <authorList>
            <person name="Kalkreuter E."/>
            <person name="Kautsar S.A."/>
            <person name="Yang D."/>
            <person name="Bader C.D."/>
            <person name="Teijaro C.N."/>
            <person name="Fluegel L."/>
            <person name="Davis C.M."/>
            <person name="Simpson J.R."/>
            <person name="Lauterbach L."/>
            <person name="Steele A.D."/>
            <person name="Gui C."/>
            <person name="Meng S."/>
            <person name="Li G."/>
            <person name="Viehrig K."/>
            <person name="Ye F."/>
            <person name="Su P."/>
            <person name="Kiefer A.F."/>
            <person name="Nichols A."/>
            <person name="Cepeda A.J."/>
            <person name="Yan W."/>
            <person name="Fan B."/>
            <person name="Jiang Y."/>
            <person name="Adhikari A."/>
            <person name="Zheng C.-J."/>
            <person name="Schuster L."/>
            <person name="Cowan T.M."/>
            <person name="Smanski M.J."/>
            <person name="Chevrette M.G."/>
            <person name="De Carvalho L.P.S."/>
            <person name="Shen B."/>
        </authorList>
    </citation>
    <scope>NUCLEOTIDE SEQUENCE [LARGE SCALE GENOMIC DNA]</scope>
    <source>
        <strain evidence="6 7">NPDC050403</strain>
    </source>
</reference>
<dbReference type="PANTHER" id="PTHR42847:SF4">
    <property type="entry name" value="ALKANESULFONATE MONOOXYGENASE-RELATED"/>
    <property type="match status" value="1"/>
</dbReference>
<evidence type="ECO:0000256" key="3">
    <source>
        <dbReference type="ARBA" id="ARBA00023002"/>
    </source>
</evidence>
<proteinExistence type="predicted"/>
<protein>
    <submittedName>
        <fullName evidence="6">TIGR03621 family F420-dependent LLM class oxidoreductase</fullName>
    </submittedName>
</protein>
<dbReference type="InterPro" id="IPR011251">
    <property type="entry name" value="Luciferase-like_dom"/>
</dbReference>
<comment type="caution">
    <text evidence="6">The sequence shown here is derived from an EMBL/GenBank/DDBJ whole genome shotgun (WGS) entry which is preliminary data.</text>
</comment>
<evidence type="ECO:0000256" key="1">
    <source>
        <dbReference type="ARBA" id="ARBA00022630"/>
    </source>
</evidence>
<sequence length="320" mass="34384">MTRPFRFAVQATRAASATQWVELARRVEGLGYSTLFLADHYLGKGPASKEARWPPQYLAPLTAMATAAAVTSTLRVGCRVFCVDYHVPAVLIKEAATLDVLSDGRVEFGLGAGWSEPEYRAMGLKFAEAPDRVGKLEEAVALYKAHTGGEPLDIDGEYLTAHGYAGLPLPVQKPHPPLMIGGSRRRVLGLAGREADIASISNVPFAAVNAAGRTPQQEAVHRTGHVRAAAGDRFGALDIESSPFFTAVTTDSAEAVERIASRVRASEETIAEHPNVLIGDVEEIGDRLIERRESLGVNYISIQQTEIESFAPVVARLAGQ</sequence>
<gene>
    <name evidence="6" type="ORF">AB0I48_11235</name>
</gene>
<accession>A0ABV3FRU2</accession>
<organism evidence="6 7">
    <name type="scientific">Nocardia aurea</name>
    <dbReference type="NCBI Taxonomy" id="2144174"/>
    <lineage>
        <taxon>Bacteria</taxon>
        <taxon>Bacillati</taxon>
        <taxon>Actinomycetota</taxon>
        <taxon>Actinomycetes</taxon>
        <taxon>Mycobacteriales</taxon>
        <taxon>Nocardiaceae</taxon>
        <taxon>Nocardia</taxon>
    </lineage>
</organism>
<keyword evidence="4" id="KW-0503">Monooxygenase</keyword>
<dbReference type="EMBL" id="JBFAKC010000004">
    <property type="protein sequence ID" value="MEV0708130.1"/>
    <property type="molecule type" value="Genomic_DNA"/>
</dbReference>
<feature type="domain" description="Luciferase-like" evidence="5">
    <location>
        <begin position="5"/>
        <end position="259"/>
    </location>
</feature>
<dbReference type="InterPro" id="IPR019923">
    <property type="entry name" value="Lucif-like_OxRdtase_MSMEG_2516"/>
</dbReference>
<dbReference type="SUPFAM" id="SSF51679">
    <property type="entry name" value="Bacterial luciferase-like"/>
    <property type="match status" value="1"/>
</dbReference>
<dbReference type="InterPro" id="IPR036661">
    <property type="entry name" value="Luciferase-like_sf"/>
</dbReference>
<keyword evidence="3" id="KW-0560">Oxidoreductase</keyword>